<gene>
    <name evidence="9" type="ORF">V5G21_08255</name>
</gene>
<reference evidence="9 10" key="1">
    <citation type="submission" date="2024-01" db="EMBL/GenBank/DDBJ databases">
        <title>Culturomics analysis of mouse respiratory tract.</title>
        <authorList>
            <person name="Phillips A.M."/>
            <person name="Collette N.M."/>
            <person name="Mageeney C.M."/>
            <person name="Sinha A."/>
            <person name="Hern K.E."/>
            <person name="Arkin A.P."/>
            <person name="Williams K.P."/>
            <person name="Branda S."/>
        </authorList>
    </citation>
    <scope>NUCLEOTIDE SEQUENCE [LARGE SCALE GENOMIC DNA]</scope>
    <source>
        <strain evidence="9 10">CP20</strain>
    </source>
</reference>
<name>A0ABZ2D0X8_9BACI</name>
<dbReference type="Proteomes" id="UP001341136">
    <property type="component" value="Chromosome"/>
</dbReference>
<dbReference type="Gene3D" id="1.10.10.10">
    <property type="entry name" value="Winged helix-like DNA-binding domain superfamily/Winged helix DNA-binding domain"/>
    <property type="match status" value="1"/>
</dbReference>
<dbReference type="InterPro" id="IPR036388">
    <property type="entry name" value="WH-like_DNA-bd_sf"/>
</dbReference>
<dbReference type="Pfam" id="PF00392">
    <property type="entry name" value="GntR"/>
    <property type="match status" value="1"/>
</dbReference>
<dbReference type="RefSeq" id="WP_011248770.1">
    <property type="nucleotide sequence ID" value="NZ_CP144921.1"/>
</dbReference>
<dbReference type="PANTHER" id="PTHR46577">
    <property type="entry name" value="HTH-TYPE TRANSCRIPTIONAL REGULATORY PROTEIN GABR"/>
    <property type="match status" value="1"/>
</dbReference>
<dbReference type="InterPro" id="IPR000524">
    <property type="entry name" value="Tscrpt_reg_HTH_GntR"/>
</dbReference>
<comment type="similarity">
    <text evidence="2">In the C-terminal section; belongs to the class-I pyridoxal-phosphate-dependent aminotransferase family.</text>
</comment>
<dbReference type="Gene3D" id="3.90.1150.10">
    <property type="entry name" value="Aspartate Aminotransferase, domain 1"/>
    <property type="match status" value="1"/>
</dbReference>
<dbReference type="Pfam" id="PF00155">
    <property type="entry name" value="Aminotran_1_2"/>
    <property type="match status" value="1"/>
</dbReference>
<comment type="cofactor">
    <cofactor evidence="1">
        <name>pyridoxal 5'-phosphate</name>
        <dbReference type="ChEBI" id="CHEBI:597326"/>
    </cofactor>
</comment>
<evidence type="ECO:0000259" key="8">
    <source>
        <dbReference type="PROSITE" id="PS50949"/>
    </source>
</evidence>
<evidence type="ECO:0000256" key="5">
    <source>
        <dbReference type="ARBA" id="ARBA00023015"/>
    </source>
</evidence>
<keyword evidence="7" id="KW-0804">Transcription</keyword>
<dbReference type="PANTHER" id="PTHR46577:SF2">
    <property type="entry name" value="TRANSCRIPTIONAL REGULATORY PROTEIN"/>
    <property type="match status" value="1"/>
</dbReference>
<evidence type="ECO:0000256" key="6">
    <source>
        <dbReference type="ARBA" id="ARBA00023125"/>
    </source>
</evidence>
<accession>A0ABZ2D0X8</accession>
<dbReference type="InterPro" id="IPR015421">
    <property type="entry name" value="PyrdxlP-dep_Trfase_major"/>
</dbReference>
<evidence type="ECO:0000256" key="2">
    <source>
        <dbReference type="ARBA" id="ARBA00005384"/>
    </source>
</evidence>
<evidence type="ECO:0000256" key="7">
    <source>
        <dbReference type="ARBA" id="ARBA00023163"/>
    </source>
</evidence>
<dbReference type="CDD" id="cd07377">
    <property type="entry name" value="WHTH_GntR"/>
    <property type="match status" value="1"/>
</dbReference>
<evidence type="ECO:0000313" key="10">
    <source>
        <dbReference type="Proteomes" id="UP001341136"/>
    </source>
</evidence>
<dbReference type="InterPro" id="IPR015424">
    <property type="entry name" value="PyrdxlP-dep_Trfase"/>
</dbReference>
<evidence type="ECO:0000256" key="4">
    <source>
        <dbReference type="ARBA" id="ARBA00022898"/>
    </source>
</evidence>
<evidence type="ECO:0000256" key="1">
    <source>
        <dbReference type="ARBA" id="ARBA00001933"/>
    </source>
</evidence>
<dbReference type="InterPro" id="IPR051446">
    <property type="entry name" value="HTH_trans_reg/aminotransferase"/>
</dbReference>
<sequence length="491" mass="55279">MKIEINRHSDIPIAQQIQENIADRIRSNLLEEGSKLPSVRKLAEQTGVSLMTANKAYNHLEKQGLIEKVQGKGTFVRKSSGASKTENEKKLLSYDWQLTVTDYLPRAQYMQFNTGKEKIQFSSSKIWPNLLPNRYLIKETIQILSEEPYILSTYGEGRGDITLRKEMSAYLKHLKIAIEPDDIVITNGVQQGIDIVARSFVGPGDVVVTETPTYSAAIDVFRGRGASIVSIPVDENGMRVDLLPSLKNKPKVIYTIPSFQNPTGTLLSKKRRQLLLDFAQSNEIIIIEDDSWSEIYFDSKPPLPIKSLDEYGHVIYLKGLSKTLSPGCRIGVMATSGTNLNRIIAAKTITDLGTPLLNQKAVLSFLRSNRMKEHIKKLRIALKLRRDRVIDLLTVYAPKEVTWIVPKGGVNIWISLPPWVDTNEMLFEAKKFGISFLPGSACYPKEPAMNHLRLCFAAVDDQLLETGIKTLCKIFTTFIEERNEESNMPLV</sequence>
<keyword evidence="3 9" id="KW-0808">Transferase</keyword>
<keyword evidence="6" id="KW-0238">DNA-binding</keyword>
<dbReference type="InterPro" id="IPR015422">
    <property type="entry name" value="PyrdxlP-dep_Trfase_small"/>
</dbReference>
<dbReference type="InterPro" id="IPR036390">
    <property type="entry name" value="WH_DNA-bd_sf"/>
</dbReference>
<keyword evidence="5" id="KW-0805">Transcription regulation</keyword>
<keyword evidence="3 9" id="KW-0032">Aminotransferase</keyword>
<dbReference type="PROSITE" id="PS50949">
    <property type="entry name" value="HTH_GNTR"/>
    <property type="match status" value="1"/>
</dbReference>
<dbReference type="CDD" id="cd00609">
    <property type="entry name" value="AAT_like"/>
    <property type="match status" value="1"/>
</dbReference>
<dbReference type="SMART" id="SM00345">
    <property type="entry name" value="HTH_GNTR"/>
    <property type="match status" value="1"/>
</dbReference>
<proteinExistence type="inferred from homology"/>
<keyword evidence="10" id="KW-1185">Reference proteome</keyword>
<dbReference type="EMBL" id="CP144921">
    <property type="protein sequence ID" value="WWA31791.1"/>
    <property type="molecule type" value="Genomic_DNA"/>
</dbReference>
<dbReference type="Gene3D" id="3.40.640.10">
    <property type="entry name" value="Type I PLP-dependent aspartate aminotransferase-like (Major domain)"/>
    <property type="match status" value="1"/>
</dbReference>
<evidence type="ECO:0000313" key="9">
    <source>
        <dbReference type="EMBL" id="WWA31791.1"/>
    </source>
</evidence>
<organism evidence="9 10">
    <name type="scientific">Shouchella rhizosphaerae</name>
    <dbReference type="NCBI Taxonomy" id="866786"/>
    <lineage>
        <taxon>Bacteria</taxon>
        <taxon>Bacillati</taxon>
        <taxon>Bacillota</taxon>
        <taxon>Bacilli</taxon>
        <taxon>Bacillales</taxon>
        <taxon>Bacillaceae</taxon>
        <taxon>Shouchella</taxon>
    </lineage>
</organism>
<keyword evidence="4" id="KW-0663">Pyridoxal phosphate</keyword>
<dbReference type="SUPFAM" id="SSF53383">
    <property type="entry name" value="PLP-dependent transferases"/>
    <property type="match status" value="1"/>
</dbReference>
<evidence type="ECO:0000256" key="3">
    <source>
        <dbReference type="ARBA" id="ARBA00022576"/>
    </source>
</evidence>
<dbReference type="GO" id="GO:0008483">
    <property type="term" value="F:transaminase activity"/>
    <property type="evidence" value="ECO:0007669"/>
    <property type="project" value="UniProtKB-KW"/>
</dbReference>
<feature type="domain" description="HTH gntR-type" evidence="8">
    <location>
        <begin position="11"/>
        <end position="79"/>
    </location>
</feature>
<dbReference type="InterPro" id="IPR004839">
    <property type="entry name" value="Aminotransferase_I/II_large"/>
</dbReference>
<dbReference type="SUPFAM" id="SSF46785">
    <property type="entry name" value="Winged helix' DNA-binding domain"/>
    <property type="match status" value="1"/>
</dbReference>
<protein>
    <submittedName>
        <fullName evidence="9">PLP-dependent aminotransferase family protein</fullName>
    </submittedName>
</protein>